<dbReference type="Proteomes" id="UP000262583">
    <property type="component" value="Chromosome"/>
</dbReference>
<proteinExistence type="predicted"/>
<reference evidence="1 2" key="1">
    <citation type="submission" date="2018-05" db="EMBL/GenBank/DDBJ databases">
        <title>A metagenomic window into the 2 km-deep terrestrial subsurface aquifer revealed taxonomically and functionally diverse microbial community comprising novel uncultured bacterial lineages.</title>
        <authorList>
            <person name="Kadnikov V.V."/>
            <person name="Mardanov A.V."/>
            <person name="Beletsky A.V."/>
            <person name="Banks D."/>
            <person name="Pimenov N.V."/>
            <person name="Frank Y.A."/>
            <person name="Karnachuk O.V."/>
            <person name="Ravin N.V."/>
        </authorList>
    </citation>
    <scope>NUCLEOTIDE SEQUENCE [LARGE SCALE GENOMIC DNA]</scope>
    <source>
        <strain evidence="1">BY</strain>
    </source>
</reference>
<name>A0A2Z4Y8I0_SUMC1</name>
<sequence>MNEKAVFGNLNVLGLFRGSSSRVASLFPWRAREVEATVGTA</sequence>
<protein>
    <submittedName>
        <fullName evidence="1">Uncharacterized protein</fullName>
    </submittedName>
</protein>
<evidence type="ECO:0000313" key="2">
    <source>
        <dbReference type="Proteomes" id="UP000262583"/>
    </source>
</evidence>
<dbReference type="EMBL" id="CP030759">
    <property type="protein sequence ID" value="AXA37540.1"/>
    <property type="molecule type" value="Genomic_DNA"/>
</dbReference>
<dbReference type="AlphaFoldDB" id="A0A2Z4Y8I0"/>
<organism evidence="1 2">
    <name type="scientific">Sumerlaea chitinivorans</name>
    <dbReference type="NCBI Taxonomy" id="2250252"/>
    <lineage>
        <taxon>Bacteria</taxon>
        <taxon>Candidatus Sumerlaeota</taxon>
        <taxon>Candidatus Sumerlaeia</taxon>
        <taxon>Candidatus Sumerlaeales</taxon>
        <taxon>Candidatus Sumerlaeaceae</taxon>
        <taxon>Candidatus Sumerlaea</taxon>
    </lineage>
</organism>
<dbReference type="KEGG" id="schv:BRCON_2798"/>
<gene>
    <name evidence="1" type="ORF">BRCON_2798</name>
</gene>
<accession>A0A2Z4Y8I0</accession>
<evidence type="ECO:0000313" key="1">
    <source>
        <dbReference type="EMBL" id="AXA37540.1"/>
    </source>
</evidence>